<dbReference type="KEGG" id="dpte:113797283"/>
<keyword evidence="5" id="KW-1185">Reference proteome</keyword>
<evidence type="ECO:0000256" key="4">
    <source>
        <dbReference type="ARBA" id="ARBA00023136"/>
    </source>
</evidence>
<accession>A0A6P6YF85</accession>
<keyword evidence="4" id="KW-0472">Membrane</keyword>
<evidence type="ECO:0000313" key="5">
    <source>
        <dbReference type="Proteomes" id="UP000515146"/>
    </source>
</evidence>
<dbReference type="PANTHER" id="PTHR12489:SF16">
    <property type="entry name" value="LHFPL TETRASPAN SUBFAMILY MEMBER 6 PROTEIN-RELATED"/>
    <property type="match status" value="1"/>
</dbReference>
<dbReference type="AlphaFoldDB" id="A0A6P6YF85"/>
<evidence type="ECO:0000256" key="2">
    <source>
        <dbReference type="ARBA" id="ARBA00022692"/>
    </source>
</evidence>
<keyword evidence="3" id="KW-1133">Transmembrane helix</keyword>
<dbReference type="Proteomes" id="UP000515146">
    <property type="component" value="Unplaced"/>
</dbReference>
<dbReference type="OMA" id="MEWRICT"/>
<evidence type="ECO:0000256" key="1">
    <source>
        <dbReference type="ARBA" id="ARBA00004141"/>
    </source>
</evidence>
<comment type="subcellular location">
    <subcellularLocation>
        <location evidence="1">Membrane</location>
        <topology evidence="1">Multi-pass membrane protein</topology>
    </subcellularLocation>
</comment>
<reference evidence="6" key="1">
    <citation type="submission" date="2025-08" db="UniProtKB">
        <authorList>
            <consortium name="RefSeq"/>
        </authorList>
    </citation>
    <scope>IDENTIFICATION</scope>
    <source>
        <strain evidence="6">Airmid</strain>
    </source>
</reference>
<proteinExistence type="predicted"/>
<dbReference type="Gene3D" id="1.20.140.150">
    <property type="match status" value="1"/>
</dbReference>
<dbReference type="GO" id="GO:0016020">
    <property type="term" value="C:membrane"/>
    <property type="evidence" value="ECO:0007669"/>
    <property type="project" value="UniProtKB-SubCell"/>
</dbReference>
<name>A0A6P6YF85_DERPT</name>
<dbReference type="OrthoDB" id="5873721at2759"/>
<dbReference type="InParanoid" id="A0A6P6YF85"/>
<dbReference type="PANTHER" id="PTHR12489">
    <property type="entry name" value="LIPOMA HMGIC FUSION PARTNER-LIKE PROTEIN"/>
    <property type="match status" value="1"/>
</dbReference>
<sequence length="259" mass="29985">MLIQNDGVNDGEKIIEQQSSLTNKHPDDLESNRNYHKHHSNNHRNGITTHLLCSFVWWTALSLISSLLITVGFWLPYWIQGFWMNDNDQNDLIKITFSPFRRCNFPLLDPNNEDNVHIMYKCIRYEQFDDIPTLSWKLTTILVGLGVLFSILVSLILLFACCMPNALTSSNTCLLVIAQILIILIIIAGCIIYPLGWNEQQQQLQQHQNICGNYNLEKPFELEKCHPSLSIYLIAFGLILLIICLMFGLCTSRQYRKFY</sequence>
<dbReference type="Pfam" id="PF10242">
    <property type="entry name" value="L_HMGIC_fpl"/>
    <property type="match status" value="1"/>
</dbReference>
<dbReference type="RefSeq" id="XP_027203439.1">
    <property type="nucleotide sequence ID" value="XM_027347638.1"/>
</dbReference>
<gene>
    <name evidence="6" type="primary">LOC113797283</name>
</gene>
<evidence type="ECO:0000256" key="3">
    <source>
        <dbReference type="ARBA" id="ARBA00022989"/>
    </source>
</evidence>
<keyword evidence="2" id="KW-0812">Transmembrane</keyword>
<evidence type="ECO:0000313" key="6">
    <source>
        <dbReference type="RefSeq" id="XP_027203439.1"/>
    </source>
</evidence>
<organism evidence="5 6">
    <name type="scientific">Dermatophagoides pteronyssinus</name>
    <name type="common">European house dust mite</name>
    <dbReference type="NCBI Taxonomy" id="6956"/>
    <lineage>
        <taxon>Eukaryota</taxon>
        <taxon>Metazoa</taxon>
        <taxon>Ecdysozoa</taxon>
        <taxon>Arthropoda</taxon>
        <taxon>Chelicerata</taxon>
        <taxon>Arachnida</taxon>
        <taxon>Acari</taxon>
        <taxon>Acariformes</taxon>
        <taxon>Sarcoptiformes</taxon>
        <taxon>Astigmata</taxon>
        <taxon>Psoroptidia</taxon>
        <taxon>Analgoidea</taxon>
        <taxon>Pyroglyphidae</taxon>
        <taxon>Dermatophagoidinae</taxon>
        <taxon>Dermatophagoides</taxon>
    </lineage>
</organism>
<dbReference type="InterPro" id="IPR019372">
    <property type="entry name" value="LHFPL"/>
</dbReference>
<protein>
    <submittedName>
        <fullName evidence="6">LHFPL tetraspan subfamily member 6 protein-like</fullName>
    </submittedName>
</protein>